<dbReference type="STRING" id="1348114.OM33_03690"/>
<feature type="domain" description="AsmA" evidence="2">
    <location>
        <begin position="294"/>
        <end position="559"/>
    </location>
</feature>
<sequence>MKTFAKVIGFLFLGIVALIVALPFIIPVDYIFKQVTQSVEQTTGRTLEIKGDKTLSVFPKLKLELNDVAFSNFKQGSQPSMASMDQLAIHIPYLSVLTGDIKLEKFVINNPSILLEKMPNGDVNWQLVKTTGAQDENSRSSQQGASQGLPEGLDIQLGEVAIYGGSFTFIDHQNNTSQKVTDLDLAIKLPSLKKELKVEGAVTYMAEKFELDVTLNTPEKLLLGQDFTLKTLLDSRLVSLTFDGLVAKQMTDFSGKLEVTGDSVKALAKWQNQALIAKDNAFNKFSIVSEMRFVGQELNLSKLDASLDELAIKGSAKLALTNVPKITANVDLGMLNVNPYLPESIDVPEESKEQTTQTPSEPQPIAWDDSEIDLSALNIVNADIKVAATGFQFKEIKLGETKLSLKLNNGTAQLGLDKFKAYEGDGTGQIVLVAKRAPYKMNTSFSFEGIQAEPLLSDAVGFDKLMGKGELTIALNTQGQSQKEFVNALHGAIGFGFKDGAVKGANIAAMVRSAEQLINGGGLDAKGLEKGFDNAEKTDFSALTGNFQFVDGVSKQNDLSLKSPLIRVSGNGDIDLPATKINYRLVTGIVDSIEGQGTQDQSTGFKIPIRIKGPFHDVQVKPDIGDAAKDKAKDKIKDKLKSLFN</sequence>
<dbReference type="Pfam" id="PF05170">
    <property type="entry name" value="AsmA"/>
    <property type="match status" value="2"/>
</dbReference>
<dbReference type="eggNOG" id="COG2982">
    <property type="taxonomic scope" value="Bacteria"/>
</dbReference>
<dbReference type="PANTHER" id="PTHR30441:SF4">
    <property type="entry name" value="PROTEIN ASMA"/>
    <property type="match status" value="1"/>
</dbReference>
<reference evidence="3 4" key="1">
    <citation type="submission" date="2014-11" db="EMBL/GenBank/DDBJ databases">
        <title>Complete Genome Sequence of Pseudoalteromonas sp. Strain OCN003 Isolated from Kaneohe Bay, Oahu, Hawaii.</title>
        <authorList>
            <person name="Beurmann S."/>
            <person name="Videau P."/>
            <person name="Ushijima B."/>
            <person name="Smith A.M."/>
            <person name="Aeby G.S."/>
            <person name="Callahan S.M."/>
            <person name="Belcaid M."/>
        </authorList>
    </citation>
    <scope>NUCLEOTIDE SEQUENCE [LARGE SCALE GENOMIC DNA]</scope>
    <source>
        <strain evidence="3 4">OCN003</strain>
    </source>
</reference>
<keyword evidence="4" id="KW-1185">Reference proteome</keyword>
<dbReference type="GO" id="GO:0090313">
    <property type="term" value="P:regulation of protein targeting to membrane"/>
    <property type="evidence" value="ECO:0007669"/>
    <property type="project" value="TreeGrafter"/>
</dbReference>
<accession>A0A0A7EEA5</accession>
<dbReference type="HOGENOM" id="CLU_012870_1_0_6"/>
<dbReference type="PANTHER" id="PTHR30441">
    <property type="entry name" value="DUF748 DOMAIN-CONTAINING PROTEIN"/>
    <property type="match status" value="1"/>
</dbReference>
<keyword evidence="1" id="KW-1133">Transmembrane helix</keyword>
<evidence type="ECO:0000256" key="1">
    <source>
        <dbReference type="SAM" id="Phobius"/>
    </source>
</evidence>
<name>A0A0A7EEA5_9GAMM</name>
<dbReference type="KEGG" id="pseo:OM33_03690"/>
<dbReference type="Proteomes" id="UP000030341">
    <property type="component" value="Chromosome 1"/>
</dbReference>
<dbReference type="AlphaFoldDB" id="A0A0A7EEA5"/>
<keyword evidence="1" id="KW-0472">Membrane</keyword>
<proteinExistence type="predicted"/>
<dbReference type="EMBL" id="CP009888">
    <property type="protein sequence ID" value="AIY64352.1"/>
    <property type="molecule type" value="Genomic_DNA"/>
</dbReference>
<organism evidence="3 4">
    <name type="scientific">Pseudoalteromonas piratica</name>
    <dbReference type="NCBI Taxonomy" id="1348114"/>
    <lineage>
        <taxon>Bacteria</taxon>
        <taxon>Pseudomonadati</taxon>
        <taxon>Pseudomonadota</taxon>
        <taxon>Gammaproteobacteria</taxon>
        <taxon>Alteromonadales</taxon>
        <taxon>Pseudoalteromonadaceae</taxon>
        <taxon>Pseudoalteromonas</taxon>
    </lineage>
</organism>
<evidence type="ECO:0000313" key="3">
    <source>
        <dbReference type="EMBL" id="AIY64352.1"/>
    </source>
</evidence>
<dbReference type="RefSeq" id="WP_038638914.1">
    <property type="nucleotide sequence ID" value="NZ_CP009888.1"/>
</dbReference>
<keyword evidence="1" id="KW-0812">Transmembrane</keyword>
<dbReference type="InterPro" id="IPR007844">
    <property type="entry name" value="AsmA"/>
</dbReference>
<evidence type="ECO:0000313" key="4">
    <source>
        <dbReference type="Proteomes" id="UP000030341"/>
    </source>
</evidence>
<gene>
    <name evidence="3" type="ORF">OM33_03690</name>
</gene>
<dbReference type="InterPro" id="IPR052894">
    <property type="entry name" value="AsmA-related"/>
</dbReference>
<feature type="domain" description="AsmA" evidence="2">
    <location>
        <begin position="1"/>
        <end position="256"/>
    </location>
</feature>
<dbReference type="OrthoDB" id="9766390at2"/>
<evidence type="ECO:0000259" key="2">
    <source>
        <dbReference type="Pfam" id="PF05170"/>
    </source>
</evidence>
<protein>
    <submittedName>
        <fullName evidence="3">Membrane assembly protein AsmA</fullName>
    </submittedName>
</protein>
<dbReference type="GO" id="GO:0005886">
    <property type="term" value="C:plasma membrane"/>
    <property type="evidence" value="ECO:0007669"/>
    <property type="project" value="TreeGrafter"/>
</dbReference>
<feature type="transmembrane region" description="Helical" evidence="1">
    <location>
        <begin position="7"/>
        <end position="26"/>
    </location>
</feature>